<evidence type="ECO:0000256" key="1">
    <source>
        <dbReference type="SAM" id="MobiDB-lite"/>
    </source>
</evidence>
<comment type="caution">
    <text evidence="2">The sequence shown here is derived from an EMBL/GenBank/DDBJ whole genome shotgun (WGS) entry which is preliminary data.</text>
</comment>
<feature type="region of interest" description="Disordered" evidence="1">
    <location>
        <begin position="66"/>
        <end position="89"/>
    </location>
</feature>
<organism evidence="2 3">
    <name type="scientific">Puccinia striiformis f. sp. tritici PST-78</name>
    <dbReference type="NCBI Taxonomy" id="1165861"/>
    <lineage>
        <taxon>Eukaryota</taxon>
        <taxon>Fungi</taxon>
        <taxon>Dikarya</taxon>
        <taxon>Basidiomycota</taxon>
        <taxon>Pucciniomycotina</taxon>
        <taxon>Pucciniomycetes</taxon>
        <taxon>Pucciniales</taxon>
        <taxon>Pucciniaceae</taxon>
        <taxon>Puccinia</taxon>
    </lineage>
</organism>
<accession>A0A0L0V706</accession>
<reference evidence="3" key="1">
    <citation type="submission" date="2014-03" db="EMBL/GenBank/DDBJ databases">
        <title>The Genome Sequence of Puccinia striiformis f. sp. tritici PST-78.</title>
        <authorList>
            <consortium name="The Broad Institute Genome Sequencing Platform"/>
            <person name="Cuomo C."/>
            <person name="Hulbert S."/>
            <person name="Chen X."/>
            <person name="Walker B."/>
            <person name="Young S.K."/>
            <person name="Zeng Q."/>
            <person name="Gargeya S."/>
            <person name="Fitzgerald M."/>
            <person name="Haas B."/>
            <person name="Abouelleil A."/>
            <person name="Alvarado L."/>
            <person name="Arachchi H.M."/>
            <person name="Berlin A.M."/>
            <person name="Chapman S.B."/>
            <person name="Goldberg J."/>
            <person name="Griggs A."/>
            <person name="Gujja S."/>
            <person name="Hansen M."/>
            <person name="Howarth C."/>
            <person name="Imamovic A."/>
            <person name="Larimer J."/>
            <person name="McCowan C."/>
            <person name="Montmayeur A."/>
            <person name="Murphy C."/>
            <person name="Neiman D."/>
            <person name="Pearson M."/>
            <person name="Priest M."/>
            <person name="Roberts A."/>
            <person name="Saif S."/>
            <person name="Shea T."/>
            <person name="Sisk P."/>
            <person name="Sykes S."/>
            <person name="Wortman J."/>
            <person name="Nusbaum C."/>
            <person name="Birren B."/>
        </authorList>
    </citation>
    <scope>NUCLEOTIDE SEQUENCE [LARGE SCALE GENOMIC DNA]</scope>
    <source>
        <strain evidence="3">race PST-78</strain>
    </source>
</reference>
<gene>
    <name evidence="2" type="ORF">PSTG_11881</name>
</gene>
<dbReference type="Proteomes" id="UP000054564">
    <property type="component" value="Unassembled WGS sequence"/>
</dbReference>
<evidence type="ECO:0000313" key="3">
    <source>
        <dbReference type="Proteomes" id="UP000054564"/>
    </source>
</evidence>
<proteinExistence type="predicted"/>
<name>A0A0L0V706_9BASI</name>
<sequence length="119" mass="13353">MLVQLKTSDNETYTTNKPISNDLQKNRLEELDGKTPVGALLCILKELNWAWDIKVDSSDSVKYIKQNPQISPHKGPRQQTQTSSFVSMHAPTSGHASVTLMCPPWDLVTHFHACSCFEP</sequence>
<dbReference type="AlphaFoldDB" id="A0A0L0V706"/>
<evidence type="ECO:0000313" key="2">
    <source>
        <dbReference type="EMBL" id="KNE94789.1"/>
    </source>
</evidence>
<dbReference type="EMBL" id="AJIL01000109">
    <property type="protein sequence ID" value="KNE94789.1"/>
    <property type="molecule type" value="Genomic_DNA"/>
</dbReference>
<feature type="compositionally biased region" description="Polar residues" evidence="1">
    <location>
        <begin position="77"/>
        <end position="86"/>
    </location>
</feature>
<keyword evidence="3" id="KW-1185">Reference proteome</keyword>
<protein>
    <submittedName>
        <fullName evidence="2">Uncharacterized protein</fullName>
    </submittedName>
</protein>